<dbReference type="Proteomes" id="UP001141933">
    <property type="component" value="Unassembled WGS sequence"/>
</dbReference>
<dbReference type="Gene3D" id="3.40.50.300">
    <property type="entry name" value="P-loop containing nucleotide triphosphate hydrolases"/>
    <property type="match status" value="1"/>
</dbReference>
<dbReference type="InterPro" id="IPR027417">
    <property type="entry name" value="P-loop_NTPase"/>
</dbReference>
<dbReference type="SUPFAM" id="SSF52540">
    <property type="entry name" value="P-loop containing nucleoside triphosphate hydrolases"/>
    <property type="match status" value="1"/>
</dbReference>
<organism evidence="1 2">
    <name type="scientific">Phocaeicola acetigenes</name>
    <dbReference type="NCBI Taxonomy" id="3016083"/>
    <lineage>
        <taxon>Bacteria</taxon>
        <taxon>Pseudomonadati</taxon>
        <taxon>Bacteroidota</taxon>
        <taxon>Bacteroidia</taxon>
        <taxon>Bacteroidales</taxon>
        <taxon>Bacteroidaceae</taxon>
        <taxon>Phocaeicola</taxon>
    </lineage>
</organism>
<accession>A0ABT4PDX6</accession>
<dbReference type="EMBL" id="JAPZVM010000001">
    <property type="protein sequence ID" value="MCZ8371254.1"/>
    <property type="molecule type" value="Genomic_DNA"/>
</dbReference>
<evidence type="ECO:0008006" key="3">
    <source>
        <dbReference type="Google" id="ProtNLM"/>
    </source>
</evidence>
<evidence type="ECO:0000313" key="1">
    <source>
        <dbReference type="EMBL" id="MCZ8371254.1"/>
    </source>
</evidence>
<proteinExistence type="predicted"/>
<protein>
    <recommendedName>
        <fullName evidence="3">Rad50/SbcC-type AAA domain-containing protein</fullName>
    </recommendedName>
</protein>
<gene>
    <name evidence="1" type="ORF">O6P32_00810</name>
</gene>
<keyword evidence="2" id="KW-1185">Reference proteome</keyword>
<evidence type="ECO:0000313" key="2">
    <source>
        <dbReference type="Proteomes" id="UP001141933"/>
    </source>
</evidence>
<comment type="caution">
    <text evidence="1">The sequence shown here is derived from an EMBL/GenBank/DDBJ whole genome shotgun (WGS) entry which is preliminary data.</text>
</comment>
<dbReference type="RefSeq" id="WP_269876328.1">
    <property type="nucleotide sequence ID" value="NZ_JAPZVM010000001.1"/>
</dbReference>
<name>A0ABT4PDX6_9BACT</name>
<reference evidence="1" key="1">
    <citation type="submission" date="2022-12" db="EMBL/GenBank/DDBJ databases">
        <title>Phocaeicola acetigenes sp. nov., isolated feces from a healthy human.</title>
        <authorList>
            <person name="Do H."/>
            <person name="Ha Y.B."/>
            <person name="Kim J.-S."/>
            <person name="Suh M.K."/>
            <person name="Kim H.S."/>
            <person name="Lee J.-S."/>
        </authorList>
    </citation>
    <scope>NUCLEOTIDE SEQUENCE</scope>
    <source>
        <strain evidence="1">KGMB11183</strain>
    </source>
</reference>
<sequence>MVINEIHIENVKGLQSFDLKQPIQPNRPNILVAPNGFGKTSLAVAFNSLKSNCLELEGTNSYNGDDTNLPVLRLKLSTGRILEADRNHNTISDDFDVFVINCQLKPKATAQRYGGRLIPRASMDIRPTVMIKTIPPKINFDYSFTRNKRDFGANGKLLTDISDIYNNPNLMIQISEKVNFGEFGLVRFRTPFDAIITRINNIDSRKTARSIKDEINRENIIDINNQAFANLCDIIRRKRAFDNSVDVFLAAWQIIHVRNNMGVNYRKALEYAAFLKKQAEIDSTLKKLNPVSDRFEIKSTIKDRSLIIEWPKADMISNGQRDILTFISRLMECHYKESKACILVIDEFFDYLDDANLVAFQYYVSTLIDNYRKNKRVIFPILLTHIDPNYLKHFCFNDKRLNVCYLKESKGRISDKMSQLIGTREDPLIKNEVDTYFLHYHPDLDRVDITDKFVSLSLNSDWGKPEKFKKKVDRELRRYLFEPDEVYDPLAVCVSMRIRIEENVYSRISTDADKEKFLATHGTTEKLNYAHDLGVLIPETYYLLGIIYNHPLHLEGDNDISKQLSIKLENNTIKSMIRHLWP</sequence>